<name>A0A1Y4UYT5_9BACE</name>
<dbReference type="Proteomes" id="UP000196036">
    <property type="component" value="Unassembled WGS sequence"/>
</dbReference>
<dbReference type="PROSITE" id="PS51257">
    <property type="entry name" value="PROKAR_LIPOPROTEIN"/>
    <property type="match status" value="1"/>
</dbReference>
<evidence type="ECO:0000313" key="4">
    <source>
        <dbReference type="Proteomes" id="UP000196036"/>
    </source>
</evidence>
<reference evidence="3 5" key="3">
    <citation type="submission" date="2018-08" db="EMBL/GenBank/DDBJ databases">
        <title>A genome reference for cultivated species of the human gut microbiota.</title>
        <authorList>
            <person name="Zou Y."/>
            <person name="Xue W."/>
            <person name="Luo G."/>
        </authorList>
    </citation>
    <scope>NUCLEOTIDE SEQUENCE [LARGE SCALE GENOMIC DNA]</scope>
    <source>
        <strain evidence="3 5">AF14-7</strain>
    </source>
</reference>
<evidence type="ECO:0008006" key="6">
    <source>
        <dbReference type="Google" id="ProtNLM"/>
    </source>
</evidence>
<feature type="chain" id="PRO_5036030581" description="DUF5018 domain-containing protein" evidence="1">
    <location>
        <begin position="26"/>
        <end position="597"/>
    </location>
</feature>
<gene>
    <name evidence="2" type="ORF">B5E52_21470</name>
    <name evidence="3" type="ORF">DWW25_19055</name>
</gene>
<evidence type="ECO:0000256" key="1">
    <source>
        <dbReference type="SAM" id="SignalP"/>
    </source>
</evidence>
<accession>A0A1Y4UYT5</accession>
<comment type="caution">
    <text evidence="2">The sequence shown here is derived from an EMBL/GenBank/DDBJ whole genome shotgun (WGS) entry which is preliminary data.</text>
</comment>
<reference evidence="4" key="1">
    <citation type="submission" date="2017-04" db="EMBL/GenBank/DDBJ databases">
        <title>Function of individual gut microbiota members based on whole genome sequencing of pure cultures obtained from chicken caecum.</title>
        <authorList>
            <person name="Medvecky M."/>
            <person name="Cejkova D."/>
            <person name="Polansky O."/>
            <person name="Karasova D."/>
            <person name="Kubasova T."/>
            <person name="Cizek A."/>
            <person name="Rychlik I."/>
        </authorList>
    </citation>
    <scope>NUCLEOTIDE SEQUENCE [LARGE SCALE GENOMIC DNA]</scope>
    <source>
        <strain evidence="4">An109</strain>
    </source>
</reference>
<keyword evidence="1" id="KW-0732">Signal</keyword>
<evidence type="ECO:0000313" key="5">
    <source>
        <dbReference type="Proteomes" id="UP000283369"/>
    </source>
</evidence>
<evidence type="ECO:0000313" key="2">
    <source>
        <dbReference type="EMBL" id="OUQ62283.1"/>
    </source>
</evidence>
<dbReference type="Proteomes" id="UP000283369">
    <property type="component" value="Unassembled WGS sequence"/>
</dbReference>
<feature type="signal peptide" evidence="1">
    <location>
        <begin position="1"/>
        <end position="25"/>
    </location>
</feature>
<dbReference type="RefSeq" id="WP_087319037.1">
    <property type="nucleotide sequence ID" value="NZ_JAQCUV010000054.1"/>
</dbReference>
<protein>
    <recommendedName>
        <fullName evidence="6">DUF5018 domain-containing protein</fullName>
    </recommendedName>
</protein>
<dbReference type="EMBL" id="QRYV01000053">
    <property type="protein sequence ID" value="RGV08863.1"/>
    <property type="molecule type" value="Genomic_DNA"/>
</dbReference>
<organism evidence="2 4">
    <name type="scientific">Bacteroides xylanisolvens</name>
    <dbReference type="NCBI Taxonomy" id="371601"/>
    <lineage>
        <taxon>Bacteria</taxon>
        <taxon>Pseudomonadati</taxon>
        <taxon>Bacteroidota</taxon>
        <taxon>Bacteroidia</taxon>
        <taxon>Bacteroidales</taxon>
        <taxon>Bacteroidaceae</taxon>
        <taxon>Bacteroides</taxon>
    </lineage>
</organism>
<dbReference type="AlphaFoldDB" id="A0A1Y4UYT5"/>
<dbReference type="Gene3D" id="2.60.40.2340">
    <property type="match status" value="1"/>
</dbReference>
<dbReference type="EMBL" id="NFLW01000064">
    <property type="protein sequence ID" value="OUQ62283.1"/>
    <property type="molecule type" value="Genomic_DNA"/>
</dbReference>
<proteinExistence type="predicted"/>
<evidence type="ECO:0000313" key="3">
    <source>
        <dbReference type="EMBL" id="RGV08863.1"/>
    </source>
</evidence>
<sequence>MKKLINLIFSMVCIAALFTVTFSSCSDDDENRAYESVQIVGVKVNNELYTPSSVSAAETTVLIPAGVDLSKAKLQLLVINGTANFINDQEYDARKPLDLTLNGFDGTTVQTKLRIQSPPKLVSFIIEGMTVPNSDIHTGEESLIVQVPEETDLTALKVTMEYINGTIMDFQNGVALDYTNPRSFKIKGVDEETVYTYEFIITTEKVGPASIKAMTINGIETDYVLTDDKNVAVPYIPALMDFTSVNVELTAGFGNKIDESFTGQGLNLMNGNNKVSIKGSNGVTTEFIIGIPQISAEPVFKKDYTELAGFGSDNLISVGISDPYIIAGNHSSTKKTPAYFDYTGNKIENLNEKGLSIAGHGIRIMATDDKGNILGTSLALSGDKPVLYRWSNVTAEAKEFISYDKSVLGESATPRLAGIGIIGDLDGDATIVATKAQSVDVFVWKVTNGVVNPTPQKYAFPVATPSYYWNVVPMPVGMTGYMGFFSTSATNGLIWMNSTMGEVSRSSGVRTSGGDVITINGRVYVAYTAYSGDQKGVMRICDITDGKYNQIFNYTMEASGANGNSTASACLMVKNNELYAVFGCTGSGLYFYRIACK</sequence>
<reference evidence="2" key="2">
    <citation type="journal article" date="2018" name="BMC Genomics">
        <title>Whole genome sequencing and function prediction of 133 gut anaerobes isolated from chicken caecum in pure cultures.</title>
        <authorList>
            <person name="Medvecky M."/>
            <person name="Cejkova D."/>
            <person name="Polansky O."/>
            <person name="Karasova D."/>
            <person name="Kubasova T."/>
            <person name="Cizek A."/>
            <person name="Rychlik I."/>
        </authorList>
    </citation>
    <scope>NUCLEOTIDE SEQUENCE</scope>
    <source>
        <strain evidence="2">An109</strain>
    </source>
</reference>